<organism evidence="2 3">
    <name type="scientific">Tetrahymena thermophila (strain SB210)</name>
    <dbReference type="NCBI Taxonomy" id="312017"/>
    <lineage>
        <taxon>Eukaryota</taxon>
        <taxon>Sar</taxon>
        <taxon>Alveolata</taxon>
        <taxon>Ciliophora</taxon>
        <taxon>Intramacronucleata</taxon>
        <taxon>Oligohymenophorea</taxon>
        <taxon>Hymenostomatida</taxon>
        <taxon>Tetrahymenina</taxon>
        <taxon>Tetrahymenidae</taxon>
        <taxon>Tetrahymena</taxon>
    </lineage>
</organism>
<feature type="compositionally biased region" description="Low complexity" evidence="1">
    <location>
        <begin position="451"/>
        <end position="461"/>
    </location>
</feature>
<feature type="region of interest" description="Disordered" evidence="1">
    <location>
        <begin position="436"/>
        <end position="461"/>
    </location>
</feature>
<feature type="compositionally biased region" description="Basic and acidic residues" evidence="1">
    <location>
        <begin position="401"/>
        <end position="411"/>
    </location>
</feature>
<evidence type="ECO:0000313" key="3">
    <source>
        <dbReference type="Proteomes" id="UP000009168"/>
    </source>
</evidence>
<feature type="region of interest" description="Disordered" evidence="1">
    <location>
        <begin position="400"/>
        <end position="420"/>
    </location>
</feature>
<reference evidence="3" key="1">
    <citation type="journal article" date="2006" name="PLoS Biol.">
        <title>Macronuclear genome sequence of the ciliate Tetrahymena thermophila, a model eukaryote.</title>
        <authorList>
            <person name="Eisen J.A."/>
            <person name="Coyne R.S."/>
            <person name="Wu M."/>
            <person name="Wu D."/>
            <person name="Thiagarajan M."/>
            <person name="Wortman J.R."/>
            <person name="Badger J.H."/>
            <person name="Ren Q."/>
            <person name="Amedeo P."/>
            <person name="Jones K.M."/>
            <person name="Tallon L.J."/>
            <person name="Delcher A.L."/>
            <person name="Salzberg S.L."/>
            <person name="Silva J.C."/>
            <person name="Haas B.J."/>
            <person name="Majoros W.H."/>
            <person name="Farzad M."/>
            <person name="Carlton J.M."/>
            <person name="Smith R.K. Jr."/>
            <person name="Garg J."/>
            <person name="Pearlman R.E."/>
            <person name="Karrer K.M."/>
            <person name="Sun L."/>
            <person name="Manning G."/>
            <person name="Elde N.C."/>
            <person name="Turkewitz A.P."/>
            <person name="Asai D.J."/>
            <person name="Wilkes D.E."/>
            <person name="Wang Y."/>
            <person name="Cai H."/>
            <person name="Collins K."/>
            <person name="Stewart B.A."/>
            <person name="Lee S.R."/>
            <person name="Wilamowska K."/>
            <person name="Weinberg Z."/>
            <person name="Ruzzo W.L."/>
            <person name="Wloga D."/>
            <person name="Gaertig J."/>
            <person name="Frankel J."/>
            <person name="Tsao C.-C."/>
            <person name="Gorovsky M.A."/>
            <person name="Keeling P.J."/>
            <person name="Waller R.F."/>
            <person name="Patron N.J."/>
            <person name="Cherry J.M."/>
            <person name="Stover N.A."/>
            <person name="Krieger C.J."/>
            <person name="del Toro C."/>
            <person name="Ryder H.F."/>
            <person name="Williamson S.C."/>
            <person name="Barbeau R.A."/>
            <person name="Hamilton E.P."/>
            <person name="Orias E."/>
        </authorList>
    </citation>
    <scope>NUCLEOTIDE SEQUENCE [LARGE SCALE GENOMIC DNA]</scope>
    <source>
        <strain evidence="3">SB210</strain>
    </source>
</reference>
<proteinExistence type="predicted"/>
<dbReference type="InParanoid" id="Q247W2"/>
<gene>
    <name evidence="2" type="ORF">TTHERM_00534060</name>
</gene>
<evidence type="ECO:0000256" key="1">
    <source>
        <dbReference type="SAM" id="MobiDB-lite"/>
    </source>
</evidence>
<evidence type="ECO:0000313" key="2">
    <source>
        <dbReference type="EMBL" id="EAS04183.2"/>
    </source>
</evidence>
<feature type="compositionally biased region" description="Polar residues" evidence="1">
    <location>
        <begin position="341"/>
        <end position="361"/>
    </location>
</feature>
<name>Q247W2_TETTS</name>
<dbReference type="KEGG" id="tet:TTHERM_00534060"/>
<feature type="region of interest" description="Disordered" evidence="1">
    <location>
        <begin position="330"/>
        <end position="361"/>
    </location>
</feature>
<dbReference type="EMBL" id="GG662455">
    <property type="protein sequence ID" value="EAS04183.2"/>
    <property type="molecule type" value="Genomic_DNA"/>
</dbReference>
<dbReference type="RefSeq" id="XP_001024428.2">
    <property type="nucleotide sequence ID" value="XM_001024428.2"/>
</dbReference>
<sequence length="584" mass="68125">MGGCVSPRIIDPRKYELKDSFMRDYYNYVHRNTDLSEEIKSLLYINNSNQNDLQRTKQNIKELYKEIQMDYHKKDQVEQNIDRVRKYCLDLDKEEGSIQIKVFMILFEETYLQNLVNNFSSLHAEFLEYLKKQNVQKQILDCFNSAISQFNGQDLYNIDQRLKQEFYEEFQKRLSNELKLFLTQKEQMNLSKLKSFEKILTVKLSRSDDIDLQPLIQMTNSYLQGESQFIKCLNTLCKNEQKIQAQTCPQIPHSIYPINEVNKFSVNPFPSQKSESLSALIGNFEHIYTSNNNKEVQQYNSPHNMKDKINSLVLKDNNQANLTLNTNQQDKEKQLQHKNEVSSSKFDALSTKQTISNQNDEINKENFNQETEQKQQPSSSISQLIQVLDHKYSMPNQQFHGQEKNEQKYETKNNNQENSSSSVLIQALNNKYNMAHLPNDSQEKNEQKYEIQNNNQPNSQNSQLILNLNNKYSMSYLHSDEKQKNEQNNGIQKNIQPNSSSSQLILNLNTKYGLIDNQAQLQESKLRDKQTASQLLKEFNTDLPIDQKQKGSSIQTQALDSNQQVQNAQNIVCFLGSVLNTETS</sequence>
<protein>
    <submittedName>
        <fullName evidence="2">Uncharacterized protein</fullName>
    </submittedName>
</protein>
<feature type="compositionally biased region" description="Basic and acidic residues" evidence="1">
    <location>
        <begin position="330"/>
        <end position="340"/>
    </location>
</feature>
<feature type="region of interest" description="Disordered" evidence="1">
    <location>
        <begin position="479"/>
        <end position="498"/>
    </location>
</feature>
<dbReference type="AlphaFoldDB" id="Q247W2"/>
<dbReference type="Proteomes" id="UP000009168">
    <property type="component" value="Unassembled WGS sequence"/>
</dbReference>
<accession>Q247W2</accession>
<dbReference type="HOGENOM" id="CLU_560807_0_0_1"/>
<keyword evidence="3" id="KW-1185">Reference proteome</keyword>
<dbReference type="GeneID" id="7826731"/>